<keyword evidence="2" id="KW-1185">Reference proteome</keyword>
<feature type="non-terminal residue" evidence="1">
    <location>
        <position position="395"/>
    </location>
</feature>
<evidence type="ECO:0000313" key="2">
    <source>
        <dbReference type="Proteomes" id="UP000479190"/>
    </source>
</evidence>
<gene>
    <name evidence="1" type="ORF">TBRA_LOCUS5304</name>
</gene>
<dbReference type="AlphaFoldDB" id="A0A6H5IA94"/>
<sequence>MIVIKCNTSRQVFKTNLTWMKTANQSGLAPLQCMSMRGCEDGRTGPKRRSDDNEFVCQVQVYRIGDDERYREYDSKLELVSGILSIIERLERRGYELDQSDALTVLNLFIKYKSFQKLEDIDDSWRSEKEFASRMKEHKIFPLIKNTGEYEREMNETMMTPRLSTYDLVQLQPQEVTQIFAYEDFYKIAKLSNLSKIFPENPNLLKKACALHMTEKISRGFCRRWALNALFKQLLQYRLPTEDDMRDLEKLAFLRCAERHRNEFTKFSLTENMRALPDEKHFAKFLLVVGDGKMNDSEQNFIIYGSVANLNLSQNFLVTAFEQGTVLVPRSNKLTFCLCTRVSILYAAELKAIPSCAEATLRSVCDNMAITMLHFDSDVHTLSRPIVSSFGTHWH</sequence>
<evidence type="ECO:0000313" key="1">
    <source>
        <dbReference type="EMBL" id="CAB0033392.1"/>
    </source>
</evidence>
<proteinExistence type="predicted"/>
<reference evidence="1 2" key="1">
    <citation type="submission" date="2020-02" db="EMBL/GenBank/DDBJ databases">
        <authorList>
            <person name="Ferguson B K."/>
        </authorList>
    </citation>
    <scope>NUCLEOTIDE SEQUENCE [LARGE SCALE GENOMIC DNA]</scope>
</reference>
<accession>A0A6H5IA94</accession>
<dbReference type="EMBL" id="CADCXV010000708">
    <property type="protein sequence ID" value="CAB0033392.1"/>
    <property type="molecule type" value="Genomic_DNA"/>
</dbReference>
<dbReference type="Proteomes" id="UP000479190">
    <property type="component" value="Unassembled WGS sequence"/>
</dbReference>
<dbReference type="OrthoDB" id="7698864at2759"/>
<organism evidence="1 2">
    <name type="scientific">Trichogramma brassicae</name>
    <dbReference type="NCBI Taxonomy" id="86971"/>
    <lineage>
        <taxon>Eukaryota</taxon>
        <taxon>Metazoa</taxon>
        <taxon>Ecdysozoa</taxon>
        <taxon>Arthropoda</taxon>
        <taxon>Hexapoda</taxon>
        <taxon>Insecta</taxon>
        <taxon>Pterygota</taxon>
        <taxon>Neoptera</taxon>
        <taxon>Endopterygota</taxon>
        <taxon>Hymenoptera</taxon>
        <taxon>Apocrita</taxon>
        <taxon>Proctotrupomorpha</taxon>
        <taxon>Chalcidoidea</taxon>
        <taxon>Trichogrammatidae</taxon>
        <taxon>Trichogramma</taxon>
    </lineage>
</organism>
<protein>
    <submittedName>
        <fullName evidence="1">Uncharacterized protein</fullName>
    </submittedName>
</protein>
<name>A0A6H5IA94_9HYME</name>